<feature type="transmembrane region" description="Helical" evidence="6">
    <location>
        <begin position="137"/>
        <end position="159"/>
    </location>
</feature>
<dbReference type="EMBL" id="JASGBH010000002">
    <property type="protein sequence ID" value="MDI9232876.1"/>
    <property type="molecule type" value="Genomic_DNA"/>
</dbReference>
<sequence length="320" mass="35200">MSWMLFSIYALVFALVCGLSYGAMAVLMPNAMTQRMDSMKADVAGKSAPASSAWWGKWWQQTQQMLEWLSPLSSSSEPEDPAQTFRLRLRFYNAGLHSRLAPMVYLASKTALTFALPGVAMLVLWQIKVNFAQSVDMAILLSCAVLGYYLPNAVLAHWVQKYQQALFNSFPDALDLMRVCVQAGLGLDAAIDRVGREMKLSSPELSFEFELTGLELRAGASRADALRHLSSRIGLEDLDALVVMLIQADLLGTSVNESLQVHSQALRTKRRLQAEETAAKLPVKLLIPLVFCVFPALLTVLLGPAMISIHEILAPTAQAN</sequence>
<comment type="subcellular location">
    <subcellularLocation>
        <location evidence="1">Cell membrane</location>
        <topology evidence="1">Multi-pass membrane protein</topology>
    </subcellularLocation>
</comment>
<keyword evidence="4 6" id="KW-1133">Transmembrane helix</keyword>
<gene>
    <name evidence="8" type="ORF">QLQ16_03405</name>
</gene>
<feature type="transmembrane region" description="Helical" evidence="6">
    <location>
        <begin position="6"/>
        <end position="28"/>
    </location>
</feature>
<evidence type="ECO:0000256" key="1">
    <source>
        <dbReference type="ARBA" id="ARBA00004651"/>
    </source>
</evidence>
<feature type="transmembrane region" description="Helical" evidence="6">
    <location>
        <begin position="285"/>
        <end position="307"/>
    </location>
</feature>
<dbReference type="RefSeq" id="WP_283223282.1">
    <property type="nucleotide sequence ID" value="NZ_JASGBH010000002.1"/>
</dbReference>
<feature type="transmembrane region" description="Helical" evidence="6">
    <location>
        <begin position="103"/>
        <end position="125"/>
    </location>
</feature>
<keyword evidence="9" id="KW-1185">Reference proteome</keyword>
<evidence type="ECO:0000313" key="9">
    <source>
        <dbReference type="Proteomes" id="UP001431902"/>
    </source>
</evidence>
<dbReference type="PANTHER" id="PTHR35007">
    <property type="entry name" value="INTEGRAL MEMBRANE PROTEIN-RELATED"/>
    <property type="match status" value="1"/>
</dbReference>
<dbReference type="Proteomes" id="UP001431902">
    <property type="component" value="Unassembled WGS sequence"/>
</dbReference>
<feature type="domain" description="Type II secretion system protein GspF" evidence="7">
    <location>
        <begin position="174"/>
        <end position="302"/>
    </location>
</feature>
<accession>A0ABT6X4A2</accession>
<evidence type="ECO:0000256" key="2">
    <source>
        <dbReference type="ARBA" id="ARBA00022475"/>
    </source>
</evidence>
<dbReference type="Pfam" id="PF00482">
    <property type="entry name" value="T2SSF"/>
    <property type="match status" value="1"/>
</dbReference>
<name>A0ABT6X4A2_9BURK</name>
<proteinExistence type="predicted"/>
<dbReference type="InterPro" id="IPR018076">
    <property type="entry name" value="T2SS_GspF_dom"/>
</dbReference>
<protein>
    <submittedName>
        <fullName evidence="8">Type II secretion system F family protein</fullName>
    </submittedName>
</protein>
<comment type="caution">
    <text evidence="8">The sequence shown here is derived from an EMBL/GenBank/DDBJ whole genome shotgun (WGS) entry which is preliminary data.</text>
</comment>
<keyword evidence="3 6" id="KW-0812">Transmembrane</keyword>
<organism evidence="8 9">
    <name type="scientific">Limnohabitans lacus</name>
    <dbReference type="NCBI Taxonomy" id="3045173"/>
    <lineage>
        <taxon>Bacteria</taxon>
        <taxon>Pseudomonadati</taxon>
        <taxon>Pseudomonadota</taxon>
        <taxon>Betaproteobacteria</taxon>
        <taxon>Burkholderiales</taxon>
        <taxon>Comamonadaceae</taxon>
        <taxon>Limnohabitans</taxon>
    </lineage>
</organism>
<keyword evidence="5 6" id="KW-0472">Membrane</keyword>
<evidence type="ECO:0000256" key="3">
    <source>
        <dbReference type="ARBA" id="ARBA00022692"/>
    </source>
</evidence>
<evidence type="ECO:0000256" key="6">
    <source>
        <dbReference type="SAM" id="Phobius"/>
    </source>
</evidence>
<evidence type="ECO:0000256" key="5">
    <source>
        <dbReference type="ARBA" id="ARBA00023136"/>
    </source>
</evidence>
<evidence type="ECO:0000256" key="4">
    <source>
        <dbReference type="ARBA" id="ARBA00022989"/>
    </source>
</evidence>
<dbReference type="PANTHER" id="PTHR35007:SF2">
    <property type="entry name" value="PILUS ASSEMBLE PROTEIN"/>
    <property type="match status" value="1"/>
</dbReference>
<evidence type="ECO:0000313" key="8">
    <source>
        <dbReference type="EMBL" id="MDI9232876.1"/>
    </source>
</evidence>
<keyword evidence="2" id="KW-1003">Cell membrane</keyword>
<evidence type="ECO:0000259" key="7">
    <source>
        <dbReference type="Pfam" id="PF00482"/>
    </source>
</evidence>
<reference evidence="8" key="1">
    <citation type="submission" date="2023-05" db="EMBL/GenBank/DDBJ databases">
        <title>Limnohabitans sp. strain HM2-2 Genome sequencing and assembly.</title>
        <authorList>
            <person name="Jung Y."/>
        </authorList>
    </citation>
    <scope>NUCLEOTIDE SEQUENCE</scope>
    <source>
        <strain evidence="8">HM2-2</strain>
    </source>
</reference>